<dbReference type="EMBL" id="WJJP01000340">
    <property type="protein sequence ID" value="MBD3325033.1"/>
    <property type="molecule type" value="Genomic_DNA"/>
</dbReference>
<dbReference type="InterPro" id="IPR000257">
    <property type="entry name" value="Uroporphyrinogen_deCOase"/>
</dbReference>
<dbReference type="InterPro" id="IPR038071">
    <property type="entry name" value="UROD/MetE-like_sf"/>
</dbReference>
<evidence type="ECO:0000259" key="1">
    <source>
        <dbReference type="Pfam" id="PF01208"/>
    </source>
</evidence>
<feature type="domain" description="Uroporphyrinogen decarboxylase (URO-D)" evidence="1">
    <location>
        <begin position="101"/>
        <end position="342"/>
    </location>
</feature>
<dbReference type="InterPro" id="IPR052024">
    <property type="entry name" value="Methanogen_methyltrans"/>
</dbReference>
<dbReference type="PANTHER" id="PTHR47099:SF1">
    <property type="entry name" value="METHYLCOBAMIDE:COM METHYLTRANSFERASE MTBA"/>
    <property type="match status" value="1"/>
</dbReference>
<proteinExistence type="predicted"/>
<protein>
    <submittedName>
        <fullName evidence="2">Nucleoside 2-deoxyribosyltransferase</fullName>
    </submittedName>
</protein>
<evidence type="ECO:0000313" key="3">
    <source>
        <dbReference type="Proteomes" id="UP000649604"/>
    </source>
</evidence>
<dbReference type="PANTHER" id="PTHR47099">
    <property type="entry name" value="METHYLCOBAMIDE:COM METHYLTRANSFERASE MTBA"/>
    <property type="match status" value="1"/>
</dbReference>
<dbReference type="SUPFAM" id="SSF51726">
    <property type="entry name" value="UROD/MetE-like"/>
    <property type="match status" value="1"/>
</dbReference>
<dbReference type="GO" id="GO:0006779">
    <property type="term" value="P:porphyrin-containing compound biosynthetic process"/>
    <property type="evidence" value="ECO:0007669"/>
    <property type="project" value="InterPro"/>
</dbReference>
<dbReference type="Pfam" id="PF01208">
    <property type="entry name" value="URO-D"/>
    <property type="match status" value="1"/>
</dbReference>
<name>A0A9D5Q647_9BACT</name>
<reference evidence="2" key="1">
    <citation type="submission" date="2019-11" db="EMBL/GenBank/DDBJ databases">
        <title>Microbial mats filling the niche in hypersaline microbial mats.</title>
        <authorList>
            <person name="Wong H.L."/>
            <person name="Macleod F.I."/>
            <person name="White R.A. III"/>
            <person name="Burns B.P."/>
        </authorList>
    </citation>
    <scope>NUCLEOTIDE SEQUENCE</scope>
    <source>
        <strain evidence="2">Rbin_158</strain>
    </source>
</reference>
<dbReference type="AlphaFoldDB" id="A0A9D5Q647"/>
<sequence length="349" mass="39730">MMKYQPDFEQTRIALYCGQPSRVPLFELKVDLHVMQAFMGKTFTSMRDHVDFWAAAGYDYIRVRAVYDFFKKTAKPHEGAYSAYGNHTMNISWADTGQGMIRSEEDFDQFPWPTPQDIDYSPVEEAGKYLHDGMKIVSSTTGIFESVWMMMGYEGFALATIEQPDLIAQMFQKVGEIHYNIFNNTIELDHVGAMWMTDDIAYAGGLMVNPAIYRQYLFPWYKKMGALCQAHDIPYLYHSDGTLWNVLDDLIDCGFHALQPIEPKAMNIREVKRKVQGKLCLIGNVDVDLLARGTPEDVRRITKQLLRDVAPGGGYCLGSGNSVPNYVPVENYRAMVETVHEYGAYPIAL</sequence>
<dbReference type="Gene3D" id="3.20.20.210">
    <property type="match status" value="1"/>
</dbReference>
<gene>
    <name evidence="2" type="ORF">GF339_10640</name>
</gene>
<evidence type="ECO:0000313" key="2">
    <source>
        <dbReference type="EMBL" id="MBD3325033.1"/>
    </source>
</evidence>
<dbReference type="GO" id="GO:0004853">
    <property type="term" value="F:uroporphyrinogen decarboxylase activity"/>
    <property type="evidence" value="ECO:0007669"/>
    <property type="project" value="InterPro"/>
</dbReference>
<comment type="caution">
    <text evidence="2">The sequence shown here is derived from an EMBL/GenBank/DDBJ whole genome shotgun (WGS) entry which is preliminary data.</text>
</comment>
<organism evidence="2 3">
    <name type="scientific">candidate division KSB3 bacterium</name>
    <dbReference type="NCBI Taxonomy" id="2044937"/>
    <lineage>
        <taxon>Bacteria</taxon>
        <taxon>candidate division KSB3</taxon>
    </lineage>
</organism>
<dbReference type="Proteomes" id="UP000649604">
    <property type="component" value="Unassembled WGS sequence"/>
</dbReference>
<accession>A0A9D5Q647</accession>